<evidence type="ECO:0000313" key="2">
    <source>
        <dbReference type="EMBL" id="NBC72849.1"/>
    </source>
</evidence>
<dbReference type="RefSeq" id="WP_161704244.1">
    <property type="nucleotide sequence ID" value="NZ_JAAAMU010000023.1"/>
</dbReference>
<dbReference type="Proteomes" id="UP000558113">
    <property type="component" value="Unassembled WGS sequence"/>
</dbReference>
<dbReference type="Gene3D" id="1.20.120.450">
    <property type="entry name" value="dinb family like domain"/>
    <property type="match status" value="1"/>
</dbReference>
<protein>
    <submittedName>
        <fullName evidence="2">DinB family protein</fullName>
    </submittedName>
</protein>
<dbReference type="InterPro" id="IPR024775">
    <property type="entry name" value="DinB-like"/>
</dbReference>
<evidence type="ECO:0000313" key="3">
    <source>
        <dbReference type="Proteomes" id="UP000558113"/>
    </source>
</evidence>
<name>A0A7X4YWH2_9BACL</name>
<organism evidence="2 3">
    <name type="scientific">Paenibacillus sacheonensis</name>
    <dbReference type="NCBI Taxonomy" id="742054"/>
    <lineage>
        <taxon>Bacteria</taxon>
        <taxon>Bacillati</taxon>
        <taxon>Bacillota</taxon>
        <taxon>Bacilli</taxon>
        <taxon>Bacillales</taxon>
        <taxon>Paenibacillaceae</taxon>
        <taxon>Paenibacillus</taxon>
    </lineage>
</organism>
<proteinExistence type="predicted"/>
<gene>
    <name evidence="2" type="ORF">GT003_28030</name>
</gene>
<comment type="caution">
    <text evidence="2">The sequence shown here is derived from an EMBL/GenBank/DDBJ whole genome shotgun (WGS) entry which is preliminary data.</text>
</comment>
<dbReference type="InterPro" id="IPR034660">
    <property type="entry name" value="DinB/YfiT-like"/>
</dbReference>
<evidence type="ECO:0000259" key="1">
    <source>
        <dbReference type="Pfam" id="PF12867"/>
    </source>
</evidence>
<accession>A0A7X4YWH2</accession>
<feature type="domain" description="DinB-like" evidence="1">
    <location>
        <begin position="26"/>
        <end position="140"/>
    </location>
</feature>
<dbReference type="Pfam" id="PF12867">
    <property type="entry name" value="DinB_2"/>
    <property type="match status" value="1"/>
</dbReference>
<dbReference type="OrthoDB" id="9798830at2"/>
<sequence length="156" mass="17711">MNRVDLLLNVLDSTYDRENWFAPLKDAIGGITAEQASWRPDGEAAKSIWENVNHLIYYKERLVAGMEGCEWTHSPVGDETFYLTEPSNDDEAWAKVVARADRVQLRLRQLLSDTTAEALAANALESNLLDIFLHDAYHTGQIIQTRKMQGAWPAHR</sequence>
<keyword evidence="3" id="KW-1185">Reference proteome</keyword>
<dbReference type="AlphaFoldDB" id="A0A7X4YWH2"/>
<reference evidence="2 3" key="1">
    <citation type="submission" date="2020-01" db="EMBL/GenBank/DDBJ databases">
        <title>Paenibacillus soybeanensis sp. nov. isolated from the nodules of soybean (Glycine max(L.) Merr).</title>
        <authorList>
            <person name="Wang H."/>
        </authorList>
    </citation>
    <scope>NUCLEOTIDE SEQUENCE [LARGE SCALE GENOMIC DNA]</scope>
    <source>
        <strain evidence="2 3">DSM 23054</strain>
    </source>
</reference>
<dbReference type="EMBL" id="JAAAMU010000023">
    <property type="protein sequence ID" value="NBC72849.1"/>
    <property type="molecule type" value="Genomic_DNA"/>
</dbReference>
<dbReference type="SUPFAM" id="SSF109854">
    <property type="entry name" value="DinB/YfiT-like putative metalloenzymes"/>
    <property type="match status" value="1"/>
</dbReference>